<evidence type="ECO:0000256" key="2">
    <source>
        <dbReference type="ARBA" id="ARBA00022741"/>
    </source>
</evidence>
<evidence type="ECO:0000256" key="1">
    <source>
        <dbReference type="ARBA" id="ARBA00022679"/>
    </source>
</evidence>
<dbReference type="PROSITE" id="PS50011">
    <property type="entry name" value="PROTEIN_KINASE_DOM"/>
    <property type="match status" value="1"/>
</dbReference>
<feature type="domain" description="Protein kinase" evidence="7">
    <location>
        <begin position="6"/>
        <end position="259"/>
    </location>
</feature>
<comment type="caution">
    <text evidence="8">The sequence shown here is derived from an EMBL/GenBank/DDBJ whole genome shotgun (WGS) entry which is preliminary data.</text>
</comment>
<dbReference type="PROSITE" id="PS00108">
    <property type="entry name" value="PROTEIN_KINASE_ST"/>
    <property type="match status" value="1"/>
</dbReference>
<dbReference type="PANTHER" id="PTHR48011">
    <property type="entry name" value="CCR4-NOT TRANSCRIPTIONAL COMPLEX SUBUNIT CAF120-RELATED"/>
    <property type="match status" value="1"/>
</dbReference>
<evidence type="ECO:0000313" key="9">
    <source>
        <dbReference type="Proteomes" id="UP000639772"/>
    </source>
</evidence>
<dbReference type="PROSITE" id="PS00107">
    <property type="entry name" value="PROTEIN_KINASE_ATP"/>
    <property type="match status" value="1"/>
</dbReference>
<keyword evidence="3" id="KW-0418">Kinase</keyword>
<evidence type="ECO:0000256" key="4">
    <source>
        <dbReference type="ARBA" id="ARBA00022840"/>
    </source>
</evidence>
<evidence type="ECO:0000256" key="3">
    <source>
        <dbReference type="ARBA" id="ARBA00022777"/>
    </source>
</evidence>
<dbReference type="AlphaFoldDB" id="A0A835RYK1"/>
<evidence type="ECO:0000313" key="8">
    <source>
        <dbReference type="EMBL" id="KAG0493982.1"/>
    </source>
</evidence>
<evidence type="ECO:0000256" key="5">
    <source>
        <dbReference type="PROSITE-ProRule" id="PRU10141"/>
    </source>
</evidence>
<accession>A0A835RYK1</accession>
<dbReference type="CDD" id="cd06606">
    <property type="entry name" value="STKc_MAPKKK"/>
    <property type="match status" value="1"/>
</dbReference>
<keyword evidence="1" id="KW-0808">Transferase</keyword>
<dbReference type="InterPro" id="IPR000719">
    <property type="entry name" value="Prot_kinase_dom"/>
</dbReference>
<dbReference type="Pfam" id="PF00069">
    <property type="entry name" value="Pkinase"/>
    <property type="match status" value="1"/>
</dbReference>
<dbReference type="GO" id="GO:0005524">
    <property type="term" value="F:ATP binding"/>
    <property type="evidence" value="ECO:0007669"/>
    <property type="project" value="UniProtKB-UniRule"/>
</dbReference>
<proteinExistence type="inferred from homology"/>
<dbReference type="InterPro" id="IPR052751">
    <property type="entry name" value="Plant_MAPKKK"/>
</dbReference>
<evidence type="ECO:0000256" key="6">
    <source>
        <dbReference type="RuleBase" id="RU000304"/>
    </source>
</evidence>
<dbReference type="GO" id="GO:0004674">
    <property type="term" value="F:protein serine/threonine kinase activity"/>
    <property type="evidence" value="ECO:0007669"/>
    <property type="project" value="UniProtKB-KW"/>
</dbReference>
<dbReference type="Gene3D" id="1.10.510.10">
    <property type="entry name" value="Transferase(Phosphotransferase) domain 1"/>
    <property type="match status" value="1"/>
</dbReference>
<dbReference type="SMART" id="SM00220">
    <property type="entry name" value="S_TKc"/>
    <property type="match status" value="1"/>
</dbReference>
<dbReference type="PANTHER" id="PTHR48011:SF4">
    <property type="entry name" value="MITOGEN-ACTIVATED PROTEIN KINASE KINASE KINASE 19"/>
    <property type="match status" value="1"/>
</dbReference>
<dbReference type="Proteomes" id="UP000639772">
    <property type="component" value="Unassembled WGS sequence"/>
</dbReference>
<dbReference type="SUPFAM" id="SSF56112">
    <property type="entry name" value="Protein kinase-like (PK-like)"/>
    <property type="match status" value="1"/>
</dbReference>
<keyword evidence="2 5" id="KW-0547">Nucleotide-binding</keyword>
<evidence type="ECO:0000259" key="7">
    <source>
        <dbReference type="PROSITE" id="PS50011"/>
    </source>
</evidence>
<comment type="similarity">
    <text evidence="6">Belongs to the protein kinase superfamily.</text>
</comment>
<dbReference type="OrthoDB" id="275301at2759"/>
<dbReference type="InterPro" id="IPR017441">
    <property type="entry name" value="Protein_kinase_ATP_BS"/>
</dbReference>
<reference evidence="8 9" key="1">
    <citation type="journal article" date="2020" name="Nat. Food">
        <title>A phased Vanilla planifolia genome enables genetic improvement of flavour and production.</title>
        <authorList>
            <person name="Hasing T."/>
            <person name="Tang H."/>
            <person name="Brym M."/>
            <person name="Khazi F."/>
            <person name="Huang T."/>
            <person name="Chambers A.H."/>
        </authorList>
    </citation>
    <scope>NUCLEOTIDE SEQUENCE [LARGE SCALE GENOMIC DNA]</scope>
    <source>
        <tissue evidence="8">Leaf</tissue>
    </source>
</reference>
<sequence length="368" mass="40141">MAPARWIRGPTIGHGSTATVFLATSSSTGDVFAVKSAELCRSDLLRREQSILSSLCCPSVIACHGFEVSTGDSGDSAFYNLFLEYAHGGSLADRIKRSGGCLKEAEVRVMARGILTGLAYLHSLGIVHCDVKPANVLIDSEGRAKIGDLGCARWLAASERVIRGSPMYMSPEAVRGEEQGTPADVWALGCTMIEMVTGRPPWTEISDAVAAINRIGLSGDVPEIPAWLSEEARNFLGKCLRLEPEERWTAEDLLRHPFVAASDCAEESWVSPKSTLDLRFWEAIEELEEKEMEEGNEFRDEESAGSIRNLAAVSGSPNWDWCGGWLVVREENGEIPAEKFVEETGSTECGQCVWRTASTDRWLPAANP</sequence>
<dbReference type="GO" id="GO:0007165">
    <property type="term" value="P:signal transduction"/>
    <property type="evidence" value="ECO:0007669"/>
    <property type="project" value="TreeGrafter"/>
</dbReference>
<dbReference type="InterPro" id="IPR008271">
    <property type="entry name" value="Ser/Thr_kinase_AS"/>
</dbReference>
<dbReference type="InterPro" id="IPR011009">
    <property type="entry name" value="Kinase-like_dom_sf"/>
</dbReference>
<name>A0A835RYK1_VANPL</name>
<keyword evidence="6" id="KW-0723">Serine/threonine-protein kinase</keyword>
<feature type="binding site" evidence="5">
    <location>
        <position position="35"/>
    </location>
    <ligand>
        <name>ATP</name>
        <dbReference type="ChEBI" id="CHEBI:30616"/>
    </ligand>
</feature>
<protein>
    <recommendedName>
        <fullName evidence="7">Protein kinase domain-containing protein</fullName>
    </recommendedName>
</protein>
<gene>
    <name evidence="8" type="ORF">HPP92_004976</name>
</gene>
<keyword evidence="4 5" id="KW-0067">ATP-binding</keyword>
<organism evidence="8 9">
    <name type="scientific">Vanilla planifolia</name>
    <name type="common">Vanilla</name>
    <dbReference type="NCBI Taxonomy" id="51239"/>
    <lineage>
        <taxon>Eukaryota</taxon>
        <taxon>Viridiplantae</taxon>
        <taxon>Streptophyta</taxon>
        <taxon>Embryophyta</taxon>
        <taxon>Tracheophyta</taxon>
        <taxon>Spermatophyta</taxon>
        <taxon>Magnoliopsida</taxon>
        <taxon>Liliopsida</taxon>
        <taxon>Asparagales</taxon>
        <taxon>Orchidaceae</taxon>
        <taxon>Vanilloideae</taxon>
        <taxon>Vanilleae</taxon>
        <taxon>Vanilla</taxon>
    </lineage>
</organism>
<dbReference type="EMBL" id="JADCNM010000002">
    <property type="protein sequence ID" value="KAG0493982.1"/>
    <property type="molecule type" value="Genomic_DNA"/>
</dbReference>